<dbReference type="STRING" id="1314674.A0A0D7BJB1"/>
<gene>
    <name evidence="2" type="ORF">CYLTODRAFT_370800</name>
</gene>
<proteinExistence type="predicted"/>
<dbReference type="InterPro" id="IPR013785">
    <property type="entry name" value="Aldolase_TIM"/>
</dbReference>
<dbReference type="Pfam" id="PF00923">
    <property type="entry name" value="TAL_FSA"/>
    <property type="match status" value="1"/>
</dbReference>
<dbReference type="EMBL" id="KN880466">
    <property type="protein sequence ID" value="KIY70567.1"/>
    <property type="molecule type" value="Genomic_DNA"/>
</dbReference>
<evidence type="ECO:0000256" key="1">
    <source>
        <dbReference type="ARBA" id="ARBA00023270"/>
    </source>
</evidence>
<organism evidence="2 3">
    <name type="scientific">Cylindrobasidium torrendii FP15055 ss-10</name>
    <dbReference type="NCBI Taxonomy" id="1314674"/>
    <lineage>
        <taxon>Eukaryota</taxon>
        <taxon>Fungi</taxon>
        <taxon>Dikarya</taxon>
        <taxon>Basidiomycota</taxon>
        <taxon>Agaricomycotina</taxon>
        <taxon>Agaricomycetes</taxon>
        <taxon>Agaricomycetidae</taxon>
        <taxon>Agaricales</taxon>
        <taxon>Marasmiineae</taxon>
        <taxon>Physalacriaceae</taxon>
        <taxon>Cylindrobasidium</taxon>
    </lineage>
</organism>
<sequence length="331" mass="36024">MAETLLNQIRSLVTVDVDSMDPAVAHRHTKDGKKFVDMTSNQAIVFGNASPEAIQHAVDYAKSKGDATPQRVLDVLTVQLAMAVLPYLTGNVHAQTTPRVGYSYEGTLTEARRIIATFEELGVPKSRVCIKIPVTAEGALACKTLQEEGIQTLGTCVFGLEQALAAGAAGCLYLAPYFNELQVHFVEGTWKAYEVGIKNQEHPMIDVVRSIVAAYKKLGIKTFVMPASIVTALEVSSLTALKVDHLTLSGGVLDELATLPPVALDRYADALERELTEDELKILKNDYLADGGKLLKEALISNAETARKLGYAIDKFAECEEKTIEQIKKFL</sequence>
<protein>
    <submittedName>
        <fullName evidence="2">Aldolase</fullName>
    </submittedName>
</protein>
<dbReference type="PANTHER" id="PTHR10683">
    <property type="entry name" value="TRANSALDOLASE"/>
    <property type="match status" value="1"/>
</dbReference>
<dbReference type="PANTHER" id="PTHR10683:SF34">
    <property type="entry name" value="TRANSALDOLASE"/>
    <property type="match status" value="1"/>
</dbReference>
<dbReference type="GO" id="GO:0005975">
    <property type="term" value="P:carbohydrate metabolic process"/>
    <property type="evidence" value="ECO:0007669"/>
    <property type="project" value="InterPro"/>
</dbReference>
<name>A0A0D7BJB1_9AGAR</name>
<evidence type="ECO:0000313" key="3">
    <source>
        <dbReference type="Proteomes" id="UP000054007"/>
    </source>
</evidence>
<dbReference type="GO" id="GO:0009052">
    <property type="term" value="P:pentose-phosphate shunt, non-oxidative branch"/>
    <property type="evidence" value="ECO:0007669"/>
    <property type="project" value="TreeGrafter"/>
</dbReference>
<dbReference type="GO" id="GO:0004801">
    <property type="term" value="F:transaldolase activity"/>
    <property type="evidence" value="ECO:0007669"/>
    <property type="project" value="TreeGrafter"/>
</dbReference>
<dbReference type="Proteomes" id="UP000054007">
    <property type="component" value="Unassembled WGS sequence"/>
</dbReference>
<keyword evidence="1" id="KW-0704">Schiff base</keyword>
<dbReference type="OrthoDB" id="1711136at2759"/>
<keyword evidence="3" id="KW-1185">Reference proteome</keyword>
<reference evidence="2 3" key="1">
    <citation type="journal article" date="2015" name="Fungal Genet. Biol.">
        <title>Evolution of novel wood decay mechanisms in Agaricales revealed by the genome sequences of Fistulina hepatica and Cylindrobasidium torrendii.</title>
        <authorList>
            <person name="Floudas D."/>
            <person name="Held B.W."/>
            <person name="Riley R."/>
            <person name="Nagy L.G."/>
            <person name="Koehler G."/>
            <person name="Ransdell A.S."/>
            <person name="Younus H."/>
            <person name="Chow J."/>
            <person name="Chiniquy J."/>
            <person name="Lipzen A."/>
            <person name="Tritt A."/>
            <person name="Sun H."/>
            <person name="Haridas S."/>
            <person name="LaButti K."/>
            <person name="Ohm R.A."/>
            <person name="Kues U."/>
            <person name="Blanchette R.A."/>
            <person name="Grigoriev I.V."/>
            <person name="Minto R.E."/>
            <person name="Hibbett D.S."/>
        </authorList>
    </citation>
    <scope>NUCLEOTIDE SEQUENCE [LARGE SCALE GENOMIC DNA]</scope>
    <source>
        <strain evidence="2 3">FP15055 ss-10</strain>
    </source>
</reference>
<dbReference type="Gene3D" id="3.20.20.70">
    <property type="entry name" value="Aldolase class I"/>
    <property type="match status" value="1"/>
</dbReference>
<evidence type="ECO:0000313" key="2">
    <source>
        <dbReference type="EMBL" id="KIY70567.1"/>
    </source>
</evidence>
<dbReference type="SUPFAM" id="SSF51569">
    <property type="entry name" value="Aldolase"/>
    <property type="match status" value="1"/>
</dbReference>
<dbReference type="InterPro" id="IPR001585">
    <property type="entry name" value="TAL/FSA"/>
</dbReference>
<accession>A0A0D7BJB1</accession>
<dbReference type="AlphaFoldDB" id="A0A0D7BJB1"/>